<gene>
    <name evidence="1" type="ORF">PU560_04645</name>
</gene>
<sequence length="68" mass="7207">EALMFVYDGGTIPATTPLHLPTDELSAARWVEPAEIAGLVADRLGRRIRAALEAVGTGTLSEMENGEV</sequence>
<accession>A0ABT5TUN0</accession>
<keyword evidence="2" id="KW-1185">Reference proteome</keyword>
<dbReference type="EMBL" id="JARACI010000643">
    <property type="protein sequence ID" value="MDD9205755.1"/>
    <property type="molecule type" value="Genomic_DNA"/>
</dbReference>
<reference evidence="1" key="1">
    <citation type="submission" date="2023-02" db="EMBL/GenBank/DDBJ databases">
        <title>Georgenia sp.10Sc9-8, isolated from a soil sample collected from the Taklamakan desert.</title>
        <authorList>
            <person name="Liu S."/>
        </authorList>
    </citation>
    <scope>NUCLEOTIDE SEQUENCE</scope>
    <source>
        <strain evidence="1">10Sc9-8</strain>
    </source>
</reference>
<dbReference type="GO" id="GO:0016787">
    <property type="term" value="F:hydrolase activity"/>
    <property type="evidence" value="ECO:0007669"/>
    <property type="project" value="UniProtKB-KW"/>
</dbReference>
<protein>
    <submittedName>
        <fullName evidence="1">NUDIX hydrolase</fullName>
    </submittedName>
</protein>
<proteinExistence type="predicted"/>
<dbReference type="Proteomes" id="UP001165561">
    <property type="component" value="Unassembled WGS sequence"/>
</dbReference>
<evidence type="ECO:0000313" key="1">
    <source>
        <dbReference type="EMBL" id="MDD9205755.1"/>
    </source>
</evidence>
<name>A0ABT5TUN0_9MICO</name>
<organism evidence="1 2">
    <name type="scientific">Georgenia halotolerans</name>
    <dbReference type="NCBI Taxonomy" id="3028317"/>
    <lineage>
        <taxon>Bacteria</taxon>
        <taxon>Bacillati</taxon>
        <taxon>Actinomycetota</taxon>
        <taxon>Actinomycetes</taxon>
        <taxon>Micrococcales</taxon>
        <taxon>Bogoriellaceae</taxon>
        <taxon>Georgenia</taxon>
    </lineage>
</organism>
<evidence type="ECO:0000313" key="2">
    <source>
        <dbReference type="Proteomes" id="UP001165561"/>
    </source>
</evidence>
<feature type="non-terminal residue" evidence="1">
    <location>
        <position position="1"/>
    </location>
</feature>
<keyword evidence="1" id="KW-0378">Hydrolase</keyword>
<comment type="caution">
    <text evidence="1">The sequence shown here is derived from an EMBL/GenBank/DDBJ whole genome shotgun (WGS) entry which is preliminary data.</text>
</comment>